<gene>
    <name evidence="1" type="ORF">HNY73_015384</name>
</gene>
<protein>
    <submittedName>
        <fullName evidence="1">Uncharacterized protein</fullName>
    </submittedName>
</protein>
<dbReference type="Proteomes" id="UP000807504">
    <property type="component" value="Unassembled WGS sequence"/>
</dbReference>
<proteinExistence type="predicted"/>
<evidence type="ECO:0000313" key="2">
    <source>
        <dbReference type="Proteomes" id="UP000807504"/>
    </source>
</evidence>
<dbReference type="EMBL" id="JABXBU010002072">
    <property type="protein sequence ID" value="KAF8778684.1"/>
    <property type="molecule type" value="Genomic_DNA"/>
</dbReference>
<reference evidence="1" key="2">
    <citation type="submission" date="2020-06" db="EMBL/GenBank/DDBJ databases">
        <authorList>
            <person name="Sheffer M."/>
        </authorList>
    </citation>
    <scope>NUCLEOTIDE SEQUENCE</scope>
</reference>
<name>A0A8T0ETV0_ARGBR</name>
<keyword evidence="2" id="KW-1185">Reference proteome</keyword>
<evidence type="ECO:0000313" key="1">
    <source>
        <dbReference type="EMBL" id="KAF8778684.1"/>
    </source>
</evidence>
<reference evidence="1" key="1">
    <citation type="journal article" date="2020" name="bioRxiv">
        <title>Chromosome-level reference genome of the European wasp spider Argiope bruennichi: a resource for studies on range expansion and evolutionary adaptation.</title>
        <authorList>
            <person name="Sheffer M.M."/>
            <person name="Hoppe A."/>
            <person name="Krehenwinkel H."/>
            <person name="Uhl G."/>
            <person name="Kuss A.W."/>
            <person name="Jensen L."/>
            <person name="Jensen C."/>
            <person name="Gillespie R.G."/>
            <person name="Hoff K.J."/>
            <person name="Prost S."/>
        </authorList>
    </citation>
    <scope>NUCLEOTIDE SEQUENCE</scope>
</reference>
<accession>A0A8T0ETV0</accession>
<organism evidence="1 2">
    <name type="scientific">Argiope bruennichi</name>
    <name type="common">Wasp spider</name>
    <name type="synonym">Aranea bruennichi</name>
    <dbReference type="NCBI Taxonomy" id="94029"/>
    <lineage>
        <taxon>Eukaryota</taxon>
        <taxon>Metazoa</taxon>
        <taxon>Ecdysozoa</taxon>
        <taxon>Arthropoda</taxon>
        <taxon>Chelicerata</taxon>
        <taxon>Arachnida</taxon>
        <taxon>Araneae</taxon>
        <taxon>Araneomorphae</taxon>
        <taxon>Entelegynae</taxon>
        <taxon>Araneoidea</taxon>
        <taxon>Araneidae</taxon>
        <taxon>Argiope</taxon>
    </lineage>
</organism>
<sequence length="94" mass="10394">MEGQCENNTVSNNIEEQLTIDKAFSFFRSLIHVFFVGKTNSIEDRGATSAKDEDPVPDEDLDSHADLDVFGIVTDTLEKLREEVLASQEGSSLS</sequence>
<comment type="caution">
    <text evidence="1">The sequence shown here is derived from an EMBL/GenBank/DDBJ whole genome shotgun (WGS) entry which is preliminary data.</text>
</comment>
<dbReference type="AlphaFoldDB" id="A0A8T0ETV0"/>